<dbReference type="Gene3D" id="3.40.50.2300">
    <property type="match status" value="2"/>
</dbReference>
<dbReference type="Pfam" id="PF13458">
    <property type="entry name" value="Peripla_BP_6"/>
    <property type="match status" value="1"/>
</dbReference>
<evidence type="ECO:0000259" key="3">
    <source>
        <dbReference type="Pfam" id="PF13458"/>
    </source>
</evidence>
<feature type="domain" description="Leucine-binding protein" evidence="3">
    <location>
        <begin position="120"/>
        <end position="450"/>
    </location>
</feature>
<dbReference type="PANTHER" id="PTHR30483:SF6">
    <property type="entry name" value="PERIPLASMIC BINDING PROTEIN OF ABC TRANSPORTER FOR NATURAL AMINO ACIDS"/>
    <property type="match status" value="1"/>
</dbReference>
<dbReference type="PANTHER" id="PTHR30483">
    <property type="entry name" value="LEUCINE-SPECIFIC-BINDING PROTEIN"/>
    <property type="match status" value="1"/>
</dbReference>
<dbReference type="AlphaFoldDB" id="K9X1J3"/>
<dbReference type="RefSeq" id="WP_015209184.1">
    <property type="nucleotide sequence ID" value="NC_019757.1"/>
</dbReference>
<dbReference type="CDD" id="cd06268">
    <property type="entry name" value="PBP1_ABC_transporter_LIVBP-like"/>
    <property type="match status" value="1"/>
</dbReference>
<dbReference type="InterPro" id="IPR028081">
    <property type="entry name" value="Leu-bd"/>
</dbReference>
<proteinExistence type="inferred from homology"/>
<gene>
    <name evidence="4" type="ORF">Cylst_3821</name>
</gene>
<evidence type="ECO:0000256" key="2">
    <source>
        <dbReference type="ARBA" id="ARBA00022729"/>
    </source>
</evidence>
<dbReference type="PATRIC" id="fig|56107.3.peg.4201"/>
<reference evidence="4 5" key="1">
    <citation type="submission" date="2012-06" db="EMBL/GenBank/DDBJ databases">
        <title>Finished chromosome of genome of Cylindrospermum stagnale PCC 7417.</title>
        <authorList>
            <consortium name="US DOE Joint Genome Institute"/>
            <person name="Gugger M."/>
            <person name="Coursin T."/>
            <person name="Rippka R."/>
            <person name="Tandeau De Marsac N."/>
            <person name="Huntemann M."/>
            <person name="Wei C.-L."/>
            <person name="Han J."/>
            <person name="Detter J.C."/>
            <person name="Han C."/>
            <person name="Tapia R."/>
            <person name="Chen A."/>
            <person name="Kyrpides N."/>
            <person name="Mavromatis K."/>
            <person name="Markowitz V."/>
            <person name="Szeto E."/>
            <person name="Ivanova N."/>
            <person name="Pagani I."/>
            <person name="Pati A."/>
            <person name="Goodwin L."/>
            <person name="Nordberg H.P."/>
            <person name="Cantor M.N."/>
            <person name="Hua S.X."/>
            <person name="Woyke T."/>
            <person name="Kerfeld C.A."/>
        </authorList>
    </citation>
    <scope>NUCLEOTIDE SEQUENCE [LARGE SCALE GENOMIC DNA]</scope>
    <source>
        <strain evidence="4 5">PCC 7417</strain>
    </source>
</reference>
<dbReference type="STRING" id="56107.Cylst_3821"/>
<evidence type="ECO:0000313" key="4">
    <source>
        <dbReference type="EMBL" id="AFZ25939.1"/>
    </source>
</evidence>
<evidence type="ECO:0000256" key="1">
    <source>
        <dbReference type="ARBA" id="ARBA00010062"/>
    </source>
</evidence>
<dbReference type="InterPro" id="IPR028082">
    <property type="entry name" value="Peripla_BP_I"/>
</dbReference>
<organism evidence="4 5">
    <name type="scientific">Cylindrospermum stagnale PCC 7417</name>
    <dbReference type="NCBI Taxonomy" id="56107"/>
    <lineage>
        <taxon>Bacteria</taxon>
        <taxon>Bacillati</taxon>
        <taxon>Cyanobacteriota</taxon>
        <taxon>Cyanophyceae</taxon>
        <taxon>Nostocales</taxon>
        <taxon>Nostocaceae</taxon>
        <taxon>Cylindrospermum</taxon>
    </lineage>
</organism>
<keyword evidence="5" id="KW-1185">Reference proteome</keyword>
<dbReference type="Proteomes" id="UP000010475">
    <property type="component" value="Chromosome"/>
</dbReference>
<dbReference type="EMBL" id="CP003642">
    <property type="protein sequence ID" value="AFZ25939.1"/>
    <property type="molecule type" value="Genomic_DNA"/>
</dbReference>
<dbReference type="HOGENOM" id="CLU_038795_0_0_3"/>
<evidence type="ECO:0000313" key="5">
    <source>
        <dbReference type="Proteomes" id="UP000010475"/>
    </source>
</evidence>
<dbReference type="OrthoDB" id="446586at2"/>
<comment type="similarity">
    <text evidence="1">Belongs to the leucine-binding protein family.</text>
</comment>
<dbReference type="SUPFAM" id="SSF53822">
    <property type="entry name" value="Periplasmic binding protein-like I"/>
    <property type="match status" value="1"/>
</dbReference>
<dbReference type="KEGG" id="csg:Cylst_3821"/>
<accession>K9X1J3</accession>
<name>K9X1J3_9NOST</name>
<keyword evidence="2" id="KW-0732">Signal</keyword>
<protein>
    <submittedName>
        <fullName evidence="4">Amino acid/amide ABC transporter substrate-binding protein, HAAT family</fullName>
    </submittedName>
</protein>
<dbReference type="InterPro" id="IPR051010">
    <property type="entry name" value="BCAA_transport"/>
</dbReference>
<sequence length="466" mass="49434">MNSKNETKLLVFSLLFTTVLLGAGFWLWNQLSGKTIIPSASNNNPQRNSGSTSERISLGEKILVTADTNPDKEAGVKAFAKGDFAAAASNFRASLQKNRNDPETLIYLNNSLGESSKYLKVAVSVPIGGNLDVAKELLRGVAQAQDEVNRSGAINGKLLQVAIANDDNDPNLAQQLATQFVKDSSIQAVVGHNASNLTIAAAPIYQQGRLVMISPSSTAENLSGIGSYIFRTVLGNDSFANSLSNYTIKTARKTNIAICFDSTAVDTISFKKEFVKVIQAGGSKVNPTDCDLAAANFDPSAAMSQLISSGADSLILLPHVDGINKSLELAAANKGKLALLASPTLYRYQTLQAGKGDINGMVMTVPWHPTAIKSNPFPQNAVKLWGGTVNWRTATAYDATMAIAKGLQQGNSREELQKVLHSPSFSVNGATGKIAFQPSGDIKGKAILVKVQPNSNSPTGYDFAPL</sequence>
<dbReference type="eggNOG" id="COG0683">
    <property type="taxonomic scope" value="Bacteria"/>
</dbReference>